<sequence>EEERHRSQINDSLRVINFTLSFLDLAEHSSLFAPLCTNKDGWRQPGIKREFNHVQYNDKLMYHTSAILASALDTFTLRYRLKASQYTLSDLCADLSLHNRKLAAASLCLPFSFNEGADLIECLDNWDGPLSKSITPNCSIGTDRMMQVITLRGIPEERLKKPFDRAGTQRDMPAYRCKNINEMLTFYMSCTTFATATSVTNISKGLIPNKPYPNFFDNKVGVSGNICSTLRRE</sequence>
<dbReference type="InterPro" id="IPR049942">
    <property type="entry name" value="DML1/Misato"/>
</dbReference>
<dbReference type="Proteomes" id="UP000051574">
    <property type="component" value="Unassembled WGS sequence"/>
</dbReference>
<gene>
    <name evidence="1" type="ORF">AMK59_4292</name>
</gene>
<evidence type="ECO:0000313" key="2">
    <source>
        <dbReference type="Proteomes" id="UP000051574"/>
    </source>
</evidence>
<dbReference type="PANTHER" id="PTHR13391:SF0">
    <property type="entry name" value="PROTEIN MISATO HOMOLOG 1"/>
    <property type="match status" value="1"/>
</dbReference>
<feature type="non-terminal residue" evidence="1">
    <location>
        <position position="1"/>
    </location>
</feature>
<feature type="non-terminal residue" evidence="1">
    <location>
        <position position="233"/>
    </location>
</feature>
<dbReference type="GO" id="GO:0007005">
    <property type="term" value="P:mitochondrion organization"/>
    <property type="evidence" value="ECO:0007669"/>
    <property type="project" value="InterPro"/>
</dbReference>
<dbReference type="EMBL" id="LJIG01009432">
    <property type="protein sequence ID" value="KRT83091.1"/>
    <property type="molecule type" value="Genomic_DNA"/>
</dbReference>
<evidence type="ECO:0000313" key="1">
    <source>
        <dbReference type="EMBL" id="KRT83091.1"/>
    </source>
</evidence>
<keyword evidence="2" id="KW-1185">Reference proteome</keyword>
<reference evidence="1 2" key="1">
    <citation type="submission" date="2015-09" db="EMBL/GenBank/DDBJ databases">
        <title>Draft genome of the scarab beetle Oryctes borbonicus.</title>
        <authorList>
            <person name="Meyer J.M."/>
            <person name="Markov G.V."/>
            <person name="Baskaran P."/>
            <person name="Herrmann M."/>
            <person name="Sommer R.J."/>
            <person name="Roedelsperger C."/>
        </authorList>
    </citation>
    <scope>NUCLEOTIDE SEQUENCE [LARGE SCALE GENOMIC DNA]</scope>
    <source>
        <strain evidence="1">OB123</strain>
        <tissue evidence="1">Whole animal</tissue>
    </source>
</reference>
<dbReference type="OrthoDB" id="271881at2759"/>
<dbReference type="GO" id="GO:0005739">
    <property type="term" value="C:mitochondrion"/>
    <property type="evidence" value="ECO:0007669"/>
    <property type="project" value="TreeGrafter"/>
</dbReference>
<comment type="caution">
    <text evidence="1">The sequence shown here is derived from an EMBL/GenBank/DDBJ whole genome shotgun (WGS) entry which is preliminary data.</text>
</comment>
<name>A0A0T6B6Y3_9SCAR</name>
<organism evidence="1 2">
    <name type="scientific">Oryctes borbonicus</name>
    <dbReference type="NCBI Taxonomy" id="1629725"/>
    <lineage>
        <taxon>Eukaryota</taxon>
        <taxon>Metazoa</taxon>
        <taxon>Ecdysozoa</taxon>
        <taxon>Arthropoda</taxon>
        <taxon>Hexapoda</taxon>
        <taxon>Insecta</taxon>
        <taxon>Pterygota</taxon>
        <taxon>Neoptera</taxon>
        <taxon>Endopterygota</taxon>
        <taxon>Coleoptera</taxon>
        <taxon>Polyphaga</taxon>
        <taxon>Scarabaeiformia</taxon>
        <taxon>Scarabaeidae</taxon>
        <taxon>Dynastinae</taxon>
        <taxon>Oryctes</taxon>
    </lineage>
</organism>
<dbReference type="PANTHER" id="PTHR13391">
    <property type="entry name" value="MITOCHONDRIAL DISTRIBUTION REGULATOR MISATO"/>
    <property type="match status" value="1"/>
</dbReference>
<dbReference type="AlphaFoldDB" id="A0A0T6B6Y3"/>
<accession>A0A0T6B6Y3</accession>
<proteinExistence type="predicted"/>
<protein>
    <submittedName>
        <fullName evidence="1">Uncharacterized protein</fullName>
    </submittedName>
</protein>